<feature type="region of interest" description="Disordered" evidence="1">
    <location>
        <begin position="121"/>
        <end position="143"/>
    </location>
</feature>
<name>A0A375BWN8_9BURK</name>
<evidence type="ECO:0000256" key="1">
    <source>
        <dbReference type="SAM" id="MobiDB-lite"/>
    </source>
</evidence>
<protein>
    <submittedName>
        <fullName evidence="2">Uncharacterized protein</fullName>
    </submittedName>
</protein>
<accession>A0A375BWN8</accession>
<reference evidence="2" key="1">
    <citation type="submission" date="2018-01" db="EMBL/GenBank/DDBJ databases">
        <authorList>
            <person name="Clerissi C."/>
        </authorList>
    </citation>
    <scope>NUCLEOTIDE SEQUENCE</scope>
    <source>
        <strain evidence="2">Cupriavidus taiwanensis STM 3521</strain>
    </source>
</reference>
<organism evidence="2">
    <name type="scientific">Cupriavidus taiwanensis</name>
    <dbReference type="NCBI Taxonomy" id="164546"/>
    <lineage>
        <taxon>Bacteria</taxon>
        <taxon>Pseudomonadati</taxon>
        <taxon>Pseudomonadota</taxon>
        <taxon>Betaproteobacteria</taxon>
        <taxon>Burkholderiales</taxon>
        <taxon>Burkholderiaceae</taxon>
        <taxon>Cupriavidus</taxon>
    </lineage>
</organism>
<sequence length="187" mass="19869">MVGSVPVRGGGAPVQQARVCKHHRAGANRADAPHRARLPGQPCADGLILCLLPQRGSAGDQQGVDVVAGSRQRRIRFNAHAVGCPQHSRFGCDDLELVSIRLSRLARGFVEDIEGTGQIQHLEPRKGDDGDFHGGHGKDGIAARRGRDTASLASFSFLGFEGNGAQSRQEIRYCGASGSKRCAIGRI</sequence>
<feature type="compositionally biased region" description="Basic and acidic residues" evidence="1">
    <location>
        <begin position="122"/>
        <end position="143"/>
    </location>
</feature>
<proteinExistence type="predicted"/>
<dbReference type="AlphaFoldDB" id="A0A375BWN8"/>
<gene>
    <name evidence="2" type="ORF">CBM2589_B60067</name>
</gene>
<evidence type="ECO:0000313" key="2">
    <source>
        <dbReference type="EMBL" id="SOY57299.1"/>
    </source>
</evidence>
<comment type="caution">
    <text evidence="2">The sequence shown here is derived from an EMBL/GenBank/DDBJ whole genome shotgun (WGS) entry which is preliminary data.</text>
</comment>
<dbReference type="EMBL" id="OFSP01000027">
    <property type="protein sequence ID" value="SOY57299.1"/>
    <property type="molecule type" value="Genomic_DNA"/>
</dbReference>
<dbReference type="Proteomes" id="UP000256297">
    <property type="component" value="Chromosome CBM2589_b"/>
</dbReference>